<evidence type="ECO:0000313" key="3">
    <source>
        <dbReference type="Proteomes" id="UP000525623"/>
    </source>
</evidence>
<dbReference type="AlphaFoldDB" id="A0A7W4P599"/>
<reference evidence="2 3" key="1">
    <citation type="submission" date="2020-04" db="EMBL/GenBank/DDBJ databases">
        <title>Description of novel Gluconacetobacter.</title>
        <authorList>
            <person name="Sombolestani A."/>
        </authorList>
    </citation>
    <scope>NUCLEOTIDE SEQUENCE [LARGE SCALE GENOMIC DNA]</scope>
    <source>
        <strain evidence="2 3">LMG 27725</strain>
    </source>
</reference>
<dbReference type="EMBL" id="JABEQL010000001">
    <property type="protein sequence ID" value="MBB2177659.1"/>
    <property type="molecule type" value="Genomic_DNA"/>
</dbReference>
<name>A0A7W4P599_9PROT</name>
<comment type="caution">
    <text evidence="2">The sequence shown here is derived from an EMBL/GenBank/DDBJ whole genome shotgun (WGS) entry which is preliminary data.</text>
</comment>
<keyword evidence="3" id="KW-1185">Reference proteome</keyword>
<dbReference type="Proteomes" id="UP000525623">
    <property type="component" value="Unassembled WGS sequence"/>
</dbReference>
<keyword evidence="1" id="KW-0812">Transmembrane</keyword>
<evidence type="ECO:0000313" key="2">
    <source>
        <dbReference type="EMBL" id="MBB2177659.1"/>
    </source>
</evidence>
<dbReference type="RefSeq" id="WP_182964046.1">
    <property type="nucleotide sequence ID" value="NZ_BAABGC010000002.1"/>
</dbReference>
<evidence type="ECO:0000256" key="1">
    <source>
        <dbReference type="SAM" id="Phobius"/>
    </source>
</evidence>
<accession>A0A7W4P599</accession>
<organism evidence="2 3">
    <name type="scientific">Gluconacetobacter tumulicola</name>
    <dbReference type="NCBI Taxonomy" id="1017177"/>
    <lineage>
        <taxon>Bacteria</taxon>
        <taxon>Pseudomonadati</taxon>
        <taxon>Pseudomonadota</taxon>
        <taxon>Alphaproteobacteria</taxon>
        <taxon>Acetobacterales</taxon>
        <taxon>Acetobacteraceae</taxon>
        <taxon>Gluconacetobacter</taxon>
    </lineage>
</organism>
<keyword evidence="1" id="KW-0472">Membrane</keyword>
<keyword evidence="1" id="KW-1133">Transmembrane helix</keyword>
<proteinExistence type="predicted"/>
<protein>
    <submittedName>
        <fullName evidence="2">Uncharacterized protein</fullName>
    </submittedName>
</protein>
<gene>
    <name evidence="2" type="ORF">HLH29_00485</name>
</gene>
<feature type="transmembrane region" description="Helical" evidence="1">
    <location>
        <begin position="15"/>
        <end position="37"/>
    </location>
</feature>
<sequence length="63" mass="7251">MTEAALYRSQGLQNFYASIDIFLLSIVLLFVFLFLWVRSDGDQQFRYLLGEVRAPLRMTGAMG</sequence>